<evidence type="ECO:0000313" key="3">
    <source>
        <dbReference type="Proteomes" id="UP000547458"/>
    </source>
</evidence>
<keyword evidence="1" id="KW-0812">Transmembrane</keyword>
<accession>A0A846RKA0</accession>
<keyword evidence="3" id="KW-1185">Reference proteome</keyword>
<evidence type="ECO:0000256" key="1">
    <source>
        <dbReference type="SAM" id="Phobius"/>
    </source>
</evidence>
<keyword evidence="1" id="KW-1133">Transmembrane helix</keyword>
<dbReference type="AlphaFoldDB" id="A0A846RKA0"/>
<evidence type="ECO:0000313" key="2">
    <source>
        <dbReference type="EMBL" id="NJC23663.1"/>
    </source>
</evidence>
<reference evidence="2 3" key="1">
    <citation type="submission" date="2020-03" db="EMBL/GenBank/DDBJ databases">
        <title>Sequencing the genomes of 1000 actinobacteria strains.</title>
        <authorList>
            <person name="Klenk H.-P."/>
        </authorList>
    </citation>
    <scope>NUCLEOTIDE SEQUENCE [LARGE SCALE GENOMIC DNA]</scope>
    <source>
        <strain evidence="2 3">DSM 16403</strain>
    </source>
</reference>
<comment type="caution">
    <text evidence="2">The sequence shown here is derived from an EMBL/GenBank/DDBJ whole genome shotgun (WGS) entry which is preliminary data.</text>
</comment>
<feature type="transmembrane region" description="Helical" evidence="1">
    <location>
        <begin position="119"/>
        <end position="140"/>
    </location>
</feature>
<feature type="transmembrane region" description="Helical" evidence="1">
    <location>
        <begin position="82"/>
        <end position="99"/>
    </location>
</feature>
<gene>
    <name evidence="2" type="ORF">BJ994_002739</name>
</gene>
<name>A0A846RKA0_9MICC</name>
<keyword evidence="1" id="KW-0472">Membrane</keyword>
<feature type="transmembrane region" description="Helical" evidence="1">
    <location>
        <begin position="21"/>
        <end position="44"/>
    </location>
</feature>
<dbReference type="EMBL" id="JAATJL010000001">
    <property type="protein sequence ID" value="NJC23663.1"/>
    <property type="molecule type" value="Genomic_DNA"/>
</dbReference>
<proteinExistence type="predicted"/>
<dbReference type="RefSeq" id="WP_167994933.1">
    <property type="nucleotide sequence ID" value="NZ_JAATJL010000001.1"/>
</dbReference>
<dbReference type="Proteomes" id="UP000547458">
    <property type="component" value="Unassembled WGS sequence"/>
</dbReference>
<organism evidence="2 3">
    <name type="scientific">Arthrobacter pigmenti</name>
    <dbReference type="NCBI Taxonomy" id="271432"/>
    <lineage>
        <taxon>Bacteria</taxon>
        <taxon>Bacillati</taxon>
        <taxon>Actinomycetota</taxon>
        <taxon>Actinomycetes</taxon>
        <taxon>Micrococcales</taxon>
        <taxon>Micrococcaceae</taxon>
        <taxon>Arthrobacter</taxon>
    </lineage>
</organism>
<sequence length="163" mass="16729">MHPLTQWRSVRPPTLRPPAGRIQVGLVSTAVVVSTTAHAGAAASEPAGGMAWWMAAMAVACLACAAPLVGRRRCTSRAAEHLLGMGVVMILIHLAVLAMPSAGSHHGTAQGAESAHDGAMLALLGVELLCLILASTALRVGRHSLPVHVRTAAQPLPTTHAIS</sequence>
<feature type="transmembrane region" description="Helical" evidence="1">
    <location>
        <begin position="50"/>
        <end position="70"/>
    </location>
</feature>
<protein>
    <submittedName>
        <fullName evidence="2">Uncharacterized protein</fullName>
    </submittedName>
</protein>